<dbReference type="SUPFAM" id="SSF54403">
    <property type="entry name" value="Cystatin/monellin"/>
    <property type="match status" value="2"/>
</dbReference>
<dbReference type="Pfam" id="PF17881">
    <property type="entry name" value="TseB"/>
    <property type="match status" value="1"/>
</dbReference>
<sequence length="156" mass="17429">MKKWLIGTAVALLFVAGIIAGAYMNALGPKKDAAQDAFRAAKEASGLVTMDDFFIYNGKDSYNVVVGKTAGGEKQAVWLPNDANKKPFTANYDAGKSKNEILKIAGKNPKEIISIKLGMENNTPLWEITYLDSSNRYNYDYYDFKTGEWLKYYRSI</sequence>
<accession>A0A372LGU2</accession>
<dbReference type="Pfam" id="PF03413">
    <property type="entry name" value="PepSY"/>
    <property type="match status" value="1"/>
</dbReference>
<dbReference type="InterPro" id="IPR046350">
    <property type="entry name" value="Cystatin_sf"/>
</dbReference>
<evidence type="ECO:0000313" key="3">
    <source>
        <dbReference type="EMBL" id="RFU65511.1"/>
    </source>
</evidence>
<feature type="domain" description="PepSY" evidence="1">
    <location>
        <begin position="97"/>
        <end position="152"/>
    </location>
</feature>
<dbReference type="Proteomes" id="UP000262939">
    <property type="component" value="Unassembled WGS sequence"/>
</dbReference>
<organism evidence="3 4">
    <name type="scientific">Peribacillus glennii</name>
    <dbReference type="NCBI Taxonomy" id="2303991"/>
    <lineage>
        <taxon>Bacteria</taxon>
        <taxon>Bacillati</taxon>
        <taxon>Bacillota</taxon>
        <taxon>Bacilli</taxon>
        <taxon>Bacillales</taxon>
        <taxon>Bacillaceae</taxon>
        <taxon>Peribacillus</taxon>
    </lineage>
</organism>
<dbReference type="EMBL" id="QVTD01000003">
    <property type="protein sequence ID" value="RFU65511.1"/>
    <property type="molecule type" value="Genomic_DNA"/>
</dbReference>
<protein>
    <submittedName>
        <fullName evidence="3">Peptidase</fullName>
    </submittedName>
</protein>
<evidence type="ECO:0000259" key="2">
    <source>
        <dbReference type="Pfam" id="PF17881"/>
    </source>
</evidence>
<gene>
    <name evidence="3" type="ORF">D0466_06415</name>
</gene>
<proteinExistence type="predicted"/>
<comment type="caution">
    <text evidence="3">The sequence shown here is derived from an EMBL/GenBank/DDBJ whole genome shotgun (WGS) entry which is preliminary data.</text>
</comment>
<evidence type="ECO:0000259" key="1">
    <source>
        <dbReference type="Pfam" id="PF03413"/>
    </source>
</evidence>
<dbReference type="AlphaFoldDB" id="A0A372LGU2"/>
<name>A0A372LGU2_9BACI</name>
<reference evidence="3 4" key="1">
    <citation type="submission" date="2018-08" db="EMBL/GenBank/DDBJ databases">
        <title>Bacillus chawlae sp. nov., Bacillus glennii sp. nov., and Bacillus saganii sp. nov. Isolated from the Vehicle Assembly Building at Kennedy Space Center where the Viking Spacecraft were Assembled.</title>
        <authorList>
            <person name="Seuylemezian A."/>
            <person name="Vaishampayan P."/>
        </authorList>
    </citation>
    <scope>NUCLEOTIDE SEQUENCE [LARGE SCALE GENOMIC DNA]</scope>
    <source>
        <strain evidence="3 4">V44-8</strain>
    </source>
</reference>
<keyword evidence="4" id="KW-1185">Reference proteome</keyword>
<feature type="domain" description="Cell wall elongation regulator TseB-like" evidence="2">
    <location>
        <begin position="37"/>
        <end position="80"/>
    </location>
</feature>
<dbReference type="InterPro" id="IPR041401">
    <property type="entry name" value="TseB-like_dom"/>
</dbReference>
<dbReference type="InterPro" id="IPR025711">
    <property type="entry name" value="PepSY"/>
</dbReference>
<evidence type="ECO:0000313" key="4">
    <source>
        <dbReference type="Proteomes" id="UP000262939"/>
    </source>
</evidence>
<dbReference type="Gene3D" id="3.10.450.40">
    <property type="match status" value="2"/>
</dbReference>